<dbReference type="Proteomes" id="UP000828941">
    <property type="component" value="Chromosome 13"/>
</dbReference>
<organism evidence="1 2">
    <name type="scientific">Bauhinia variegata</name>
    <name type="common">Purple orchid tree</name>
    <name type="synonym">Phanera variegata</name>
    <dbReference type="NCBI Taxonomy" id="167791"/>
    <lineage>
        <taxon>Eukaryota</taxon>
        <taxon>Viridiplantae</taxon>
        <taxon>Streptophyta</taxon>
        <taxon>Embryophyta</taxon>
        <taxon>Tracheophyta</taxon>
        <taxon>Spermatophyta</taxon>
        <taxon>Magnoliopsida</taxon>
        <taxon>eudicotyledons</taxon>
        <taxon>Gunneridae</taxon>
        <taxon>Pentapetalae</taxon>
        <taxon>rosids</taxon>
        <taxon>fabids</taxon>
        <taxon>Fabales</taxon>
        <taxon>Fabaceae</taxon>
        <taxon>Cercidoideae</taxon>
        <taxon>Cercideae</taxon>
        <taxon>Bauhiniinae</taxon>
        <taxon>Bauhinia</taxon>
    </lineage>
</organism>
<sequence>MHFINNHYHQNHSSSSPMASRELHFLLVPLLSQSHLIPFTEMAKVIASHGVNVTIVLTPLNATRFSNVLDQANALNLKIQFLSLPFPSHEVGLPQGCENMDTLPSPECFPLFFEASIMLQKPLEKWLTELETIPSCIISDFCLPWTANVASKFKIPRIVFHAISCFSLSCSQHINLSGVLEKVTSMSEPFLVPGLPDKIEFTKAQLPEEMKQVKDLNSALDQFKAAEASAEGILVNTFLELEPMYVKGYEQVVRKIWCIGPLSLSGKLISKRSETSDQLSIEEEPEWLKFLNSNKPSSVIYVCFGSLYHLSAPQSTELALGLEASNQPFIWAIGKSNYSRELQKWLAEENYEERIKGRGVIIRGWAPQVQILSHPATGGFLTHCGWNSTLEGVSAGLPMITWPLSAEQFYNEKLIVQVLKIGVRIGVEASVEPTETEKGGGGVGEIVRKEDISKAINELMDKGEQRRERAKELGERAREAVEEGGSSHWNCKLFIQHVMGRAC</sequence>
<proteinExistence type="predicted"/>
<keyword evidence="2" id="KW-1185">Reference proteome</keyword>
<comment type="caution">
    <text evidence="1">The sequence shown here is derived from an EMBL/GenBank/DDBJ whole genome shotgun (WGS) entry which is preliminary data.</text>
</comment>
<dbReference type="EMBL" id="CM039438">
    <property type="protein sequence ID" value="KAI4300365.1"/>
    <property type="molecule type" value="Genomic_DNA"/>
</dbReference>
<evidence type="ECO:0000313" key="2">
    <source>
        <dbReference type="Proteomes" id="UP000828941"/>
    </source>
</evidence>
<name>A0ACB9KTA1_BAUVA</name>
<evidence type="ECO:0000313" key="1">
    <source>
        <dbReference type="EMBL" id="KAI4300365.1"/>
    </source>
</evidence>
<protein>
    <submittedName>
        <fullName evidence="1">Uncharacterized protein</fullName>
    </submittedName>
</protein>
<accession>A0ACB9KTA1</accession>
<reference evidence="1 2" key="1">
    <citation type="journal article" date="2022" name="DNA Res.">
        <title>Chromosomal-level genome assembly of the orchid tree Bauhinia variegata (Leguminosae; Cercidoideae) supports the allotetraploid origin hypothesis of Bauhinia.</title>
        <authorList>
            <person name="Zhong Y."/>
            <person name="Chen Y."/>
            <person name="Zheng D."/>
            <person name="Pang J."/>
            <person name="Liu Y."/>
            <person name="Luo S."/>
            <person name="Meng S."/>
            <person name="Qian L."/>
            <person name="Wei D."/>
            <person name="Dai S."/>
            <person name="Zhou R."/>
        </authorList>
    </citation>
    <scope>NUCLEOTIDE SEQUENCE [LARGE SCALE GENOMIC DNA]</scope>
    <source>
        <strain evidence="1">BV-YZ2020</strain>
    </source>
</reference>
<gene>
    <name evidence="1" type="ORF">L6164_033753</name>
</gene>